<accession>A0A562K2D3</accession>
<comment type="caution">
    <text evidence="1">The sequence shown here is derived from an EMBL/GenBank/DDBJ whole genome shotgun (WGS) entry which is preliminary data.</text>
</comment>
<evidence type="ECO:0000313" key="2">
    <source>
        <dbReference type="Proteomes" id="UP000318667"/>
    </source>
</evidence>
<sequence length="44" mass="5439">MGVVYDRFYIRVHLRIQLLELYFEDLFEMGFYTTSDQAYMGFFL</sequence>
<name>A0A562K2D3_9BACI</name>
<protein>
    <submittedName>
        <fullName evidence="1">Uncharacterized protein</fullName>
    </submittedName>
</protein>
<dbReference type="AlphaFoldDB" id="A0A562K2D3"/>
<dbReference type="EMBL" id="VLKI01000002">
    <property type="protein sequence ID" value="TWH89587.1"/>
    <property type="molecule type" value="Genomic_DNA"/>
</dbReference>
<gene>
    <name evidence="1" type="ORF">IQ19_00828</name>
</gene>
<reference evidence="1 2" key="1">
    <citation type="journal article" date="2015" name="Stand. Genomic Sci.">
        <title>Genomic Encyclopedia of Bacterial and Archaeal Type Strains, Phase III: the genomes of soil and plant-associated and newly described type strains.</title>
        <authorList>
            <person name="Whitman W.B."/>
            <person name="Woyke T."/>
            <person name="Klenk H.P."/>
            <person name="Zhou Y."/>
            <person name="Lilburn T.G."/>
            <person name="Beck B.J."/>
            <person name="De Vos P."/>
            <person name="Vandamme P."/>
            <person name="Eisen J.A."/>
            <person name="Garrity G."/>
            <person name="Hugenholtz P."/>
            <person name="Kyrpides N.C."/>
        </authorList>
    </citation>
    <scope>NUCLEOTIDE SEQUENCE [LARGE SCALE GENOMIC DNA]</scope>
    <source>
        <strain evidence="1 2">CGMCC 1.10115</strain>
    </source>
</reference>
<proteinExistence type="predicted"/>
<dbReference type="Proteomes" id="UP000318667">
    <property type="component" value="Unassembled WGS sequence"/>
</dbReference>
<evidence type="ECO:0000313" key="1">
    <source>
        <dbReference type="EMBL" id="TWH89587.1"/>
    </source>
</evidence>
<keyword evidence="2" id="KW-1185">Reference proteome</keyword>
<organism evidence="1 2">
    <name type="scientific">Cytobacillus oceanisediminis</name>
    <dbReference type="NCBI Taxonomy" id="665099"/>
    <lineage>
        <taxon>Bacteria</taxon>
        <taxon>Bacillati</taxon>
        <taxon>Bacillota</taxon>
        <taxon>Bacilli</taxon>
        <taxon>Bacillales</taxon>
        <taxon>Bacillaceae</taxon>
        <taxon>Cytobacillus</taxon>
    </lineage>
</organism>